<dbReference type="AlphaFoldDB" id="A0A8S0TU43"/>
<accession>A0A8S0TU43</accession>
<reference evidence="3 4" key="1">
    <citation type="submission" date="2019-12" db="EMBL/GenBank/DDBJ databases">
        <authorList>
            <person name="Alioto T."/>
            <person name="Alioto T."/>
            <person name="Gomez Garrido J."/>
        </authorList>
    </citation>
    <scope>NUCLEOTIDE SEQUENCE [LARGE SCALE GENOMIC DNA]</scope>
</reference>
<dbReference type="OrthoDB" id="912098at2759"/>
<keyword evidence="4" id="KW-1185">Reference proteome</keyword>
<dbReference type="Gramene" id="OE9A069051T1">
    <property type="protein sequence ID" value="OE9A069051C1"/>
    <property type="gene ID" value="OE9A069051"/>
</dbReference>
<sequence>MIRTRILLYLLLAWLISAAFQQHQAISPVGRPTESVGLKIKPAEFYSTRIATGHIVRTSENGIEEGKSKKNWKTPSGPNPIGNHRPPSRP</sequence>
<evidence type="ECO:0000313" key="3">
    <source>
        <dbReference type="EMBL" id="CAA3008930.1"/>
    </source>
</evidence>
<name>A0A8S0TU43_OLEEU</name>
<feature type="chain" id="PRO_5035736778" evidence="2">
    <location>
        <begin position="22"/>
        <end position="90"/>
    </location>
</feature>
<gene>
    <name evidence="3" type="ORF">OLEA9_A069051</name>
</gene>
<dbReference type="Proteomes" id="UP000594638">
    <property type="component" value="Unassembled WGS sequence"/>
</dbReference>
<dbReference type="EMBL" id="CACTIH010007308">
    <property type="protein sequence ID" value="CAA3008930.1"/>
    <property type="molecule type" value="Genomic_DNA"/>
</dbReference>
<evidence type="ECO:0000313" key="4">
    <source>
        <dbReference type="Proteomes" id="UP000594638"/>
    </source>
</evidence>
<proteinExistence type="predicted"/>
<keyword evidence="2" id="KW-0732">Signal</keyword>
<protein>
    <submittedName>
        <fullName evidence="3">Uncharacterized protein</fullName>
    </submittedName>
</protein>
<feature type="signal peptide" evidence="2">
    <location>
        <begin position="1"/>
        <end position="21"/>
    </location>
</feature>
<feature type="region of interest" description="Disordered" evidence="1">
    <location>
        <begin position="56"/>
        <end position="90"/>
    </location>
</feature>
<evidence type="ECO:0000256" key="1">
    <source>
        <dbReference type="SAM" id="MobiDB-lite"/>
    </source>
</evidence>
<comment type="caution">
    <text evidence="3">The sequence shown here is derived from an EMBL/GenBank/DDBJ whole genome shotgun (WGS) entry which is preliminary data.</text>
</comment>
<evidence type="ECO:0000256" key="2">
    <source>
        <dbReference type="SAM" id="SignalP"/>
    </source>
</evidence>
<organism evidence="3 4">
    <name type="scientific">Olea europaea subsp. europaea</name>
    <dbReference type="NCBI Taxonomy" id="158383"/>
    <lineage>
        <taxon>Eukaryota</taxon>
        <taxon>Viridiplantae</taxon>
        <taxon>Streptophyta</taxon>
        <taxon>Embryophyta</taxon>
        <taxon>Tracheophyta</taxon>
        <taxon>Spermatophyta</taxon>
        <taxon>Magnoliopsida</taxon>
        <taxon>eudicotyledons</taxon>
        <taxon>Gunneridae</taxon>
        <taxon>Pentapetalae</taxon>
        <taxon>asterids</taxon>
        <taxon>lamiids</taxon>
        <taxon>Lamiales</taxon>
        <taxon>Oleaceae</taxon>
        <taxon>Oleeae</taxon>
        <taxon>Olea</taxon>
    </lineage>
</organism>